<dbReference type="Pfam" id="PF13280">
    <property type="entry name" value="WYL"/>
    <property type="match status" value="1"/>
</dbReference>
<keyword evidence="3" id="KW-1185">Reference proteome</keyword>
<evidence type="ECO:0000259" key="1">
    <source>
        <dbReference type="Pfam" id="PF13280"/>
    </source>
</evidence>
<accession>A0A0U1KRC9</accession>
<dbReference type="PROSITE" id="PS52050">
    <property type="entry name" value="WYL"/>
    <property type="match status" value="1"/>
</dbReference>
<dbReference type="InterPro" id="IPR026881">
    <property type="entry name" value="WYL_dom"/>
</dbReference>
<dbReference type="RefSeq" id="WP_021168231.1">
    <property type="nucleotide sequence ID" value="NZ_CTRP01000001.1"/>
</dbReference>
<dbReference type="InterPro" id="IPR051534">
    <property type="entry name" value="CBASS_pafABC_assoc_protein"/>
</dbReference>
<gene>
    <name evidence="2" type="ORF">SpAn4DRAFT_4825</name>
</gene>
<protein>
    <recommendedName>
        <fullName evidence="1">WYL domain-containing protein</fullName>
    </recommendedName>
</protein>
<dbReference type="EMBL" id="CTRP01000001">
    <property type="protein sequence ID" value="CQR69960.1"/>
    <property type="molecule type" value="Genomic_DNA"/>
</dbReference>
<dbReference type="AlphaFoldDB" id="A0A0U1KRC9"/>
<name>A0A0U1KRC9_9FIRM</name>
<feature type="domain" description="WYL" evidence="1">
    <location>
        <begin position="152"/>
        <end position="217"/>
    </location>
</feature>
<organism evidence="2 3">
    <name type="scientific">Sporomusa ovata</name>
    <dbReference type="NCBI Taxonomy" id="2378"/>
    <lineage>
        <taxon>Bacteria</taxon>
        <taxon>Bacillati</taxon>
        <taxon>Bacillota</taxon>
        <taxon>Negativicutes</taxon>
        <taxon>Selenomonadales</taxon>
        <taxon>Sporomusaceae</taxon>
        <taxon>Sporomusa</taxon>
    </lineage>
</organism>
<proteinExistence type="predicted"/>
<dbReference type="PANTHER" id="PTHR34580:SF1">
    <property type="entry name" value="PROTEIN PAFC"/>
    <property type="match status" value="1"/>
</dbReference>
<sequence length="328" mass="38542">MANSNTQLKTHRVLSLFKRLASGEIIQKSVEAERFHVTEKSIQRDLDDIREYLAEEQIEGKCCEVIWSPTHKGYTLVNISKTWLEKHDVLAIAKVLLESRAFCMSEMDSLLDKLLLQVSPEERQHIQKIISNEKFHYAPVKHGKELIHNLWILSEAVREQRQVRLNYKKENDDQYIQRIVEPQGIIFSEYYFYLIACIHGAKYEFPAIYRIDRIQDMVILSEHFSISYCNRFEEGEFRKRVQFMHSGPLLRIKFKYWGKSLDAVMDRLPTARVVESDGKVTLLEAEVFGKGIKMWLLSQAECLEVLGPAEFREEMKWSVGKMLSQYTR</sequence>
<evidence type="ECO:0000313" key="3">
    <source>
        <dbReference type="Proteomes" id="UP000049855"/>
    </source>
</evidence>
<evidence type="ECO:0000313" key="2">
    <source>
        <dbReference type="EMBL" id="CQR69960.1"/>
    </source>
</evidence>
<reference evidence="3" key="1">
    <citation type="submission" date="2015-03" db="EMBL/GenBank/DDBJ databases">
        <authorList>
            <person name="Nijsse Bart"/>
        </authorList>
    </citation>
    <scope>NUCLEOTIDE SEQUENCE [LARGE SCALE GENOMIC DNA]</scope>
</reference>
<dbReference type="PANTHER" id="PTHR34580">
    <property type="match status" value="1"/>
</dbReference>
<dbReference type="Proteomes" id="UP000049855">
    <property type="component" value="Unassembled WGS sequence"/>
</dbReference>